<reference evidence="1" key="1">
    <citation type="journal article" date="2020" name="mSystems">
        <title>Genome- and Community-Level Interaction Insights into Carbon Utilization and Element Cycling Functions of Hydrothermarchaeota in Hydrothermal Sediment.</title>
        <authorList>
            <person name="Zhou Z."/>
            <person name="Liu Y."/>
            <person name="Xu W."/>
            <person name="Pan J."/>
            <person name="Luo Z.H."/>
            <person name="Li M."/>
        </authorList>
    </citation>
    <scope>NUCLEOTIDE SEQUENCE</scope>
    <source>
        <strain evidence="1">SpSt-629</strain>
    </source>
</reference>
<organism evidence="1">
    <name type="scientific">Ignisphaera aggregans</name>
    <dbReference type="NCBI Taxonomy" id="334771"/>
    <lineage>
        <taxon>Archaea</taxon>
        <taxon>Thermoproteota</taxon>
        <taxon>Thermoprotei</taxon>
        <taxon>Desulfurococcales</taxon>
        <taxon>Desulfurococcaceae</taxon>
        <taxon>Ignisphaera</taxon>
    </lineage>
</organism>
<evidence type="ECO:0008006" key="2">
    <source>
        <dbReference type="Google" id="ProtNLM"/>
    </source>
</evidence>
<comment type="caution">
    <text evidence="1">The sequence shown here is derived from an EMBL/GenBank/DDBJ whole genome shotgun (WGS) entry which is preliminary data.</text>
</comment>
<proteinExistence type="predicted"/>
<protein>
    <recommendedName>
        <fullName evidence="2">Preprotein translocase subunit SecB</fullName>
    </recommendedName>
</protein>
<evidence type="ECO:0000313" key="1">
    <source>
        <dbReference type="EMBL" id="HFQ79623.1"/>
    </source>
</evidence>
<name>A0A832AQF4_9CREN</name>
<gene>
    <name evidence="1" type="ORF">ENT99_08030</name>
</gene>
<accession>A0A832AQF4</accession>
<sequence length="133" mass="15322">MPTISFRMDSIRAERYNFDPIQHLNINMNIMFSKPIKKDNTHIVEFIVKIDCIPPIASINLKGAVYITPIDQNEAKRIEEDLSNSTPPQQLFITVYSYTLPMIALLSRELGLPPPIQIPLSSREEKEGKHYHM</sequence>
<dbReference type="AlphaFoldDB" id="A0A832AQF4"/>
<dbReference type="EMBL" id="DTAU01000150">
    <property type="protein sequence ID" value="HFQ79623.1"/>
    <property type="molecule type" value="Genomic_DNA"/>
</dbReference>